<proteinExistence type="predicted"/>
<evidence type="ECO:0000313" key="1">
    <source>
        <dbReference type="EMBL" id="KFX42836.1"/>
    </source>
</evidence>
<protein>
    <submittedName>
        <fullName evidence="1">Uncharacterized protein</fullName>
    </submittedName>
</protein>
<name>A0A093V7Y9_TALMA</name>
<accession>A0A093V7Y9</accession>
<dbReference type="HOGENOM" id="CLU_1741788_0_0_1"/>
<comment type="caution">
    <text evidence="1">The sequence shown here is derived from an EMBL/GenBank/DDBJ whole genome shotgun (WGS) entry which is preliminary data.</text>
</comment>
<organism evidence="1">
    <name type="scientific">Talaromyces marneffei PM1</name>
    <dbReference type="NCBI Taxonomy" id="1077442"/>
    <lineage>
        <taxon>Eukaryota</taxon>
        <taxon>Fungi</taxon>
        <taxon>Dikarya</taxon>
        <taxon>Ascomycota</taxon>
        <taxon>Pezizomycotina</taxon>
        <taxon>Eurotiomycetes</taxon>
        <taxon>Eurotiomycetidae</taxon>
        <taxon>Eurotiales</taxon>
        <taxon>Trichocomaceae</taxon>
        <taxon>Talaromyces</taxon>
        <taxon>Talaromyces sect. Talaromyces</taxon>
    </lineage>
</organism>
<dbReference type="AlphaFoldDB" id="A0A093V7Y9"/>
<sequence length="150" mass="17754">MSNLSNIRKELFEGSARRVIIRVKTESRNSEDCRATAYRTVNEIFPNWERDSRVLFLAIQVWADRIFMNIDVNHANYNYQTAHRDKTILPVYVLRAHRGNWGLVRWFKDDERVAMELAELHRVTGYGAVIPFFENHNSQIVYDNPRESPQ</sequence>
<dbReference type="EMBL" id="JPOX01000040">
    <property type="protein sequence ID" value="KFX42836.1"/>
    <property type="molecule type" value="Genomic_DNA"/>
</dbReference>
<reference evidence="1" key="1">
    <citation type="journal article" date="2014" name="PLoS Genet.">
        <title>Signature Gene Expression Reveals Novel Clues to the Molecular Mechanisms of Dimorphic Transition in Penicillium marneffei.</title>
        <authorList>
            <person name="Yang E."/>
            <person name="Wang G."/>
            <person name="Cai J."/>
            <person name="Woo P.C."/>
            <person name="Lau S.K."/>
            <person name="Yuen K.-Y."/>
            <person name="Chow W.-N."/>
            <person name="Lin X."/>
        </authorList>
    </citation>
    <scope>NUCLEOTIDE SEQUENCE [LARGE SCALE GENOMIC DNA]</scope>
    <source>
        <strain evidence="1">PM1</strain>
    </source>
</reference>
<gene>
    <name evidence="1" type="ORF">GQ26_0400310</name>
</gene>